<keyword evidence="3" id="KW-0804">Transcription</keyword>
<feature type="domain" description="HTH hxlR-type" evidence="4">
    <location>
        <begin position="90"/>
        <end position="181"/>
    </location>
</feature>
<reference evidence="5 6" key="1">
    <citation type="submission" date="2018-05" db="EMBL/GenBank/DDBJ databases">
        <authorList>
            <person name="Zhang Y.-J."/>
        </authorList>
    </citation>
    <scope>NUCLEOTIDE SEQUENCE [LARGE SCALE GENOMIC DNA]</scope>
    <source>
        <strain evidence="5 6">CY04</strain>
    </source>
</reference>
<dbReference type="EMBL" id="QHLQ01000014">
    <property type="protein sequence ID" value="NIZ62110.1"/>
    <property type="molecule type" value="Genomic_DNA"/>
</dbReference>
<evidence type="ECO:0000256" key="1">
    <source>
        <dbReference type="ARBA" id="ARBA00023015"/>
    </source>
</evidence>
<keyword evidence="2" id="KW-0238">DNA-binding</keyword>
<dbReference type="Gene3D" id="1.10.10.10">
    <property type="entry name" value="Winged helix-like DNA-binding domain superfamily/Winged helix DNA-binding domain"/>
    <property type="match status" value="2"/>
</dbReference>
<evidence type="ECO:0000313" key="6">
    <source>
        <dbReference type="Proteomes" id="UP001429564"/>
    </source>
</evidence>
<sequence length="181" mass="20057">MYINTFINITSRAWALPILARLQEGVPGRQAPLLKATGASRSAFALSMTHLIEIGLVERSSGYGHPLRPEFRLTLAGEKSALLASDIILATGGRDQDLLRRTWVLPILASLNQDDHFNQIRHRLSNITDRALSHSLKSLEERVWVLRCVDRVARPPRSEYRAVNTGLAISQITGAVVELDG</sequence>
<dbReference type="RefSeq" id="WP_167684743.1">
    <property type="nucleotide sequence ID" value="NZ_QHLQ01000014.1"/>
</dbReference>
<dbReference type="Pfam" id="PF01638">
    <property type="entry name" value="HxlR"/>
    <property type="match status" value="1"/>
</dbReference>
<dbReference type="PANTHER" id="PTHR33204:SF37">
    <property type="entry name" value="HTH-TYPE TRANSCRIPTIONAL REGULATOR YODB"/>
    <property type="match status" value="1"/>
</dbReference>
<dbReference type="SUPFAM" id="SSF46785">
    <property type="entry name" value="Winged helix' DNA-binding domain"/>
    <property type="match status" value="2"/>
</dbReference>
<protein>
    <submittedName>
        <fullName evidence="5">Transcriptional regulator</fullName>
    </submittedName>
</protein>
<dbReference type="InterPro" id="IPR036390">
    <property type="entry name" value="WH_DNA-bd_sf"/>
</dbReference>
<keyword evidence="1" id="KW-0805">Transcription regulation</keyword>
<dbReference type="PANTHER" id="PTHR33204">
    <property type="entry name" value="TRANSCRIPTIONAL REGULATOR, MARR FAMILY"/>
    <property type="match status" value="1"/>
</dbReference>
<evidence type="ECO:0000256" key="2">
    <source>
        <dbReference type="ARBA" id="ARBA00023125"/>
    </source>
</evidence>
<dbReference type="InterPro" id="IPR002577">
    <property type="entry name" value="HTH_HxlR"/>
</dbReference>
<name>A0ABX0W900_9RHOB</name>
<keyword evidence="6" id="KW-1185">Reference proteome</keyword>
<dbReference type="Proteomes" id="UP001429564">
    <property type="component" value="Unassembled WGS sequence"/>
</dbReference>
<dbReference type="InterPro" id="IPR036388">
    <property type="entry name" value="WH-like_DNA-bd_sf"/>
</dbReference>
<dbReference type="PROSITE" id="PS51118">
    <property type="entry name" value="HTH_HXLR"/>
    <property type="match status" value="1"/>
</dbReference>
<evidence type="ECO:0000256" key="3">
    <source>
        <dbReference type="ARBA" id="ARBA00023163"/>
    </source>
</evidence>
<evidence type="ECO:0000259" key="4">
    <source>
        <dbReference type="PROSITE" id="PS51118"/>
    </source>
</evidence>
<evidence type="ECO:0000313" key="5">
    <source>
        <dbReference type="EMBL" id="NIZ62110.1"/>
    </source>
</evidence>
<accession>A0ABX0W900</accession>
<gene>
    <name evidence="5" type="ORF">DL239_14100</name>
</gene>
<organism evidence="5 6">
    <name type="scientific">Parasedimentitalea denitrificans</name>
    <dbReference type="NCBI Taxonomy" id="2211118"/>
    <lineage>
        <taxon>Bacteria</taxon>
        <taxon>Pseudomonadati</taxon>
        <taxon>Pseudomonadota</taxon>
        <taxon>Alphaproteobacteria</taxon>
        <taxon>Rhodobacterales</taxon>
        <taxon>Paracoccaceae</taxon>
        <taxon>Parasedimentitalea</taxon>
    </lineage>
</organism>
<proteinExistence type="predicted"/>
<comment type="caution">
    <text evidence="5">The sequence shown here is derived from an EMBL/GenBank/DDBJ whole genome shotgun (WGS) entry which is preliminary data.</text>
</comment>